<feature type="disulfide bond" evidence="8">
    <location>
        <begin position="82"/>
        <end position="92"/>
    </location>
</feature>
<dbReference type="Pfam" id="PF23106">
    <property type="entry name" value="EGF_Teneurin"/>
    <property type="match status" value="1"/>
</dbReference>
<dbReference type="GO" id="GO:0005737">
    <property type="term" value="C:cytoplasm"/>
    <property type="evidence" value="ECO:0007669"/>
    <property type="project" value="TreeGrafter"/>
</dbReference>
<dbReference type="GO" id="GO:0004222">
    <property type="term" value="F:metalloendopeptidase activity"/>
    <property type="evidence" value="ECO:0007669"/>
    <property type="project" value="InterPro"/>
</dbReference>
<dbReference type="PROSITE" id="PS01186">
    <property type="entry name" value="EGF_2"/>
    <property type="match status" value="1"/>
</dbReference>
<dbReference type="Gene3D" id="2.10.25.10">
    <property type="entry name" value="Laminin"/>
    <property type="match status" value="2"/>
</dbReference>
<evidence type="ECO:0000256" key="8">
    <source>
        <dbReference type="PROSITE-ProRule" id="PRU00076"/>
    </source>
</evidence>
<protein>
    <recommendedName>
        <fullName evidence="9">EGF-like domain-containing protein</fullName>
    </recommendedName>
</protein>
<dbReference type="InterPro" id="IPR000742">
    <property type="entry name" value="EGF"/>
</dbReference>
<evidence type="ECO:0000256" key="2">
    <source>
        <dbReference type="ARBA" id="ARBA00005860"/>
    </source>
</evidence>
<keyword evidence="7" id="KW-0482">Metalloprotease</keyword>
<dbReference type="PROSITE" id="PS50026">
    <property type="entry name" value="EGF_3"/>
    <property type="match status" value="1"/>
</dbReference>
<accession>A0AAV0LPA7</accession>
<feature type="disulfide bond" evidence="8">
    <location>
        <begin position="100"/>
        <end position="109"/>
    </location>
</feature>
<dbReference type="GO" id="GO:0016020">
    <property type="term" value="C:membrane"/>
    <property type="evidence" value="ECO:0007669"/>
    <property type="project" value="InterPro"/>
</dbReference>
<dbReference type="PROSITE" id="PS00022">
    <property type="entry name" value="EGF_1"/>
    <property type="match status" value="1"/>
</dbReference>
<dbReference type="InterPro" id="IPR001577">
    <property type="entry name" value="Peptidase_M8"/>
</dbReference>
<dbReference type="GO" id="GO:0006508">
    <property type="term" value="P:proteolysis"/>
    <property type="evidence" value="ECO:0007669"/>
    <property type="project" value="UniProtKB-KW"/>
</dbReference>
<sequence length="241" mass="25747">ITLVQVAVDGIWKVCPEAGGPVQFSGFNGELVCPAYRELCGTSLVPVSGQCPSSCNLNGDCVDGRCQCFLGYHGHDCRKRACPGNCNGKGKCLGNGICKCRKGYTGVDCSTGAPSESSILQQLEEVVVMPNYHRLFPGGARKLFNLFGSSYCDAAAKRLACWISIQKCDKDGDNRLRVCHSACMSYNSACGASLDCSDQTLFSSEDEGEGQCTGVGEMKVSWLSRMRIMLLSSNTSLKGSL</sequence>
<comment type="caution">
    <text evidence="8">Lacks conserved residue(s) required for the propagation of feature annotation.</text>
</comment>
<keyword evidence="3" id="KW-0645">Protease</keyword>
<name>A0AAV0LPA7_9ROSI</name>
<evidence type="ECO:0000256" key="5">
    <source>
        <dbReference type="ARBA" id="ARBA00022801"/>
    </source>
</evidence>
<dbReference type="GO" id="GO:0046872">
    <property type="term" value="F:metal ion binding"/>
    <property type="evidence" value="ECO:0007669"/>
    <property type="project" value="UniProtKB-KW"/>
</dbReference>
<evidence type="ECO:0000256" key="7">
    <source>
        <dbReference type="ARBA" id="ARBA00023049"/>
    </source>
</evidence>
<keyword evidence="11" id="KW-1185">Reference proteome</keyword>
<dbReference type="InterPro" id="IPR036790">
    <property type="entry name" value="Frizzled_dom_sf"/>
</dbReference>
<comment type="similarity">
    <text evidence="2">Belongs to the peptidase M8 family.</text>
</comment>
<comment type="cofactor">
    <cofactor evidence="1">
        <name>Zn(2+)</name>
        <dbReference type="ChEBI" id="CHEBI:29105"/>
    </cofactor>
</comment>
<dbReference type="AlphaFoldDB" id="A0AAV0LPA7"/>
<dbReference type="PANTHER" id="PTHR10942">
    <property type="entry name" value="LEISHMANOLYSIN-LIKE PEPTIDASE"/>
    <property type="match status" value="1"/>
</dbReference>
<comment type="caution">
    <text evidence="10">The sequence shown here is derived from an EMBL/GenBank/DDBJ whole genome shotgun (WGS) entry which is preliminary data.</text>
</comment>
<evidence type="ECO:0000313" key="10">
    <source>
        <dbReference type="EMBL" id="CAI0435390.1"/>
    </source>
</evidence>
<dbReference type="GO" id="GO:0007155">
    <property type="term" value="P:cell adhesion"/>
    <property type="evidence" value="ECO:0007669"/>
    <property type="project" value="InterPro"/>
</dbReference>
<dbReference type="EMBL" id="CAMGYJ010000006">
    <property type="protein sequence ID" value="CAI0435390.1"/>
    <property type="molecule type" value="Genomic_DNA"/>
</dbReference>
<keyword evidence="6" id="KW-0862">Zinc</keyword>
<dbReference type="PANTHER" id="PTHR10942:SF0">
    <property type="entry name" value="LEISHMANOLYSIN-LIKE PEPTIDASE"/>
    <property type="match status" value="1"/>
</dbReference>
<evidence type="ECO:0000259" key="9">
    <source>
        <dbReference type="PROSITE" id="PS50026"/>
    </source>
</evidence>
<evidence type="ECO:0000256" key="3">
    <source>
        <dbReference type="ARBA" id="ARBA00022670"/>
    </source>
</evidence>
<evidence type="ECO:0000256" key="6">
    <source>
        <dbReference type="ARBA" id="ARBA00022833"/>
    </source>
</evidence>
<feature type="non-terminal residue" evidence="10">
    <location>
        <position position="1"/>
    </location>
</feature>
<keyword evidence="8" id="KW-0245">EGF-like domain</keyword>
<keyword evidence="8" id="KW-1015">Disulfide bond</keyword>
<organism evidence="10 11">
    <name type="scientific">Linum tenue</name>
    <dbReference type="NCBI Taxonomy" id="586396"/>
    <lineage>
        <taxon>Eukaryota</taxon>
        <taxon>Viridiplantae</taxon>
        <taxon>Streptophyta</taxon>
        <taxon>Embryophyta</taxon>
        <taxon>Tracheophyta</taxon>
        <taxon>Spermatophyta</taxon>
        <taxon>Magnoliopsida</taxon>
        <taxon>eudicotyledons</taxon>
        <taxon>Gunneridae</taxon>
        <taxon>Pentapetalae</taxon>
        <taxon>rosids</taxon>
        <taxon>fabids</taxon>
        <taxon>Malpighiales</taxon>
        <taxon>Linaceae</taxon>
        <taxon>Linum</taxon>
    </lineage>
</organism>
<dbReference type="SUPFAM" id="SSF63501">
    <property type="entry name" value="Frizzled cysteine-rich domain"/>
    <property type="match status" value="1"/>
</dbReference>
<evidence type="ECO:0000256" key="1">
    <source>
        <dbReference type="ARBA" id="ARBA00001947"/>
    </source>
</evidence>
<gene>
    <name evidence="10" type="ORF">LITE_LOCUS24681</name>
</gene>
<feature type="domain" description="EGF-like" evidence="9">
    <location>
        <begin position="78"/>
        <end position="110"/>
    </location>
</feature>
<proteinExistence type="inferred from homology"/>
<keyword evidence="4" id="KW-0479">Metal-binding</keyword>
<dbReference type="Proteomes" id="UP001154282">
    <property type="component" value="Unassembled WGS sequence"/>
</dbReference>
<evidence type="ECO:0000313" key="11">
    <source>
        <dbReference type="Proteomes" id="UP001154282"/>
    </source>
</evidence>
<reference evidence="10" key="1">
    <citation type="submission" date="2022-08" db="EMBL/GenBank/DDBJ databases">
        <authorList>
            <person name="Gutierrez-Valencia J."/>
        </authorList>
    </citation>
    <scope>NUCLEOTIDE SEQUENCE</scope>
</reference>
<evidence type="ECO:0000256" key="4">
    <source>
        <dbReference type="ARBA" id="ARBA00022723"/>
    </source>
</evidence>
<keyword evidence="5" id="KW-0378">Hydrolase</keyword>